<protein>
    <submittedName>
        <fullName evidence="2">Uncharacterized protein</fullName>
    </submittedName>
</protein>
<sequence length="189" mass="21379">MKMNARTTSTESICTMSDKVPSQSHTPTFSDTSSSSRSEAEPNQRARLVRTHSQISAESEKPLEIAHKRSRLEILRHFYPNEYANLISGSGPQVSTENDDADDDEFFQSDDLCHLCNRHYEGAPQAVCRNVVKGVCSRVICEVCFDLFEWDFEEAVSEDSGWICTHCTNRCPQRTSCSRWSSKTTQAIK</sequence>
<feature type="compositionally biased region" description="Polar residues" evidence="1">
    <location>
        <begin position="1"/>
        <end position="23"/>
    </location>
</feature>
<name>A0A7S0T5L9_9RHOD</name>
<proteinExistence type="predicted"/>
<feature type="compositionally biased region" description="Low complexity" evidence="1">
    <location>
        <begin position="24"/>
        <end position="37"/>
    </location>
</feature>
<gene>
    <name evidence="2" type="ORF">EMAD1354_LOCUS2067</name>
</gene>
<accession>A0A7S0T5L9</accession>
<evidence type="ECO:0000256" key="1">
    <source>
        <dbReference type="SAM" id="MobiDB-lite"/>
    </source>
</evidence>
<feature type="region of interest" description="Disordered" evidence="1">
    <location>
        <begin position="1"/>
        <end position="62"/>
    </location>
</feature>
<evidence type="ECO:0000313" key="2">
    <source>
        <dbReference type="EMBL" id="CAD8725987.1"/>
    </source>
</evidence>
<dbReference type="AlphaFoldDB" id="A0A7S0T5L9"/>
<reference evidence="2" key="1">
    <citation type="submission" date="2021-01" db="EMBL/GenBank/DDBJ databases">
        <authorList>
            <person name="Corre E."/>
            <person name="Pelletier E."/>
            <person name="Niang G."/>
            <person name="Scheremetjew M."/>
            <person name="Finn R."/>
            <person name="Kale V."/>
            <person name="Holt S."/>
            <person name="Cochrane G."/>
            <person name="Meng A."/>
            <person name="Brown T."/>
            <person name="Cohen L."/>
        </authorList>
    </citation>
    <scope>NUCLEOTIDE SEQUENCE</scope>
    <source>
        <strain evidence="2">CCMP3276</strain>
    </source>
</reference>
<organism evidence="2">
    <name type="scientific">Erythrolobus madagascarensis</name>
    <dbReference type="NCBI Taxonomy" id="708628"/>
    <lineage>
        <taxon>Eukaryota</taxon>
        <taxon>Rhodophyta</taxon>
        <taxon>Bangiophyceae</taxon>
        <taxon>Porphyridiales</taxon>
        <taxon>Porphyridiaceae</taxon>
        <taxon>Erythrolobus</taxon>
    </lineage>
</organism>
<dbReference type="EMBL" id="HBFE01003099">
    <property type="protein sequence ID" value="CAD8725987.1"/>
    <property type="molecule type" value="Transcribed_RNA"/>
</dbReference>